<name>A0A8H6X846_9AGAR</name>
<protein>
    <submittedName>
        <fullName evidence="2">Uncharacterized protein</fullName>
    </submittedName>
</protein>
<dbReference type="AlphaFoldDB" id="A0A8H6X846"/>
<feature type="compositionally biased region" description="Polar residues" evidence="1">
    <location>
        <begin position="73"/>
        <end position="90"/>
    </location>
</feature>
<evidence type="ECO:0000313" key="3">
    <source>
        <dbReference type="Proteomes" id="UP000623467"/>
    </source>
</evidence>
<evidence type="ECO:0000256" key="1">
    <source>
        <dbReference type="SAM" id="MobiDB-lite"/>
    </source>
</evidence>
<feature type="region of interest" description="Disordered" evidence="1">
    <location>
        <begin position="60"/>
        <end position="90"/>
    </location>
</feature>
<comment type="caution">
    <text evidence="2">The sequence shown here is derived from an EMBL/GenBank/DDBJ whole genome shotgun (WGS) entry which is preliminary data.</text>
</comment>
<sequence length="256" mass="27655">MSSSARRLHARHRDPPPRLFGLALHERRGEEAPLVSRLCAAAVGSHELYAAPSLTTPSCSRLRASGHSRRHSANPSTSHARGRSRQPSVAQSFFSSSPNAALPQAFPSHSLLLHPIASASVRAWKTSSTQSSIHWRSQIFAVKDILVPALCSVFNALVDARILAHLHDQGPAVPAMQIHVFSLRLVLSMSSSHRKLRPCCASHRHPHGHVLALSPMPTPPLLEVGAAARDRVKFAAGAAAVYPRANARPEDLHHSS</sequence>
<organism evidence="2 3">
    <name type="scientific">Mycena sanguinolenta</name>
    <dbReference type="NCBI Taxonomy" id="230812"/>
    <lineage>
        <taxon>Eukaryota</taxon>
        <taxon>Fungi</taxon>
        <taxon>Dikarya</taxon>
        <taxon>Basidiomycota</taxon>
        <taxon>Agaricomycotina</taxon>
        <taxon>Agaricomycetes</taxon>
        <taxon>Agaricomycetidae</taxon>
        <taxon>Agaricales</taxon>
        <taxon>Marasmiineae</taxon>
        <taxon>Mycenaceae</taxon>
        <taxon>Mycena</taxon>
    </lineage>
</organism>
<keyword evidence="3" id="KW-1185">Reference proteome</keyword>
<proteinExistence type="predicted"/>
<dbReference type="Proteomes" id="UP000623467">
    <property type="component" value="Unassembled WGS sequence"/>
</dbReference>
<reference evidence="2" key="1">
    <citation type="submission" date="2020-05" db="EMBL/GenBank/DDBJ databases">
        <title>Mycena genomes resolve the evolution of fungal bioluminescence.</title>
        <authorList>
            <person name="Tsai I.J."/>
        </authorList>
    </citation>
    <scope>NUCLEOTIDE SEQUENCE</scope>
    <source>
        <strain evidence="2">160909Yilan</strain>
    </source>
</reference>
<dbReference type="EMBL" id="JACAZH010000040">
    <property type="protein sequence ID" value="KAF7335841.1"/>
    <property type="molecule type" value="Genomic_DNA"/>
</dbReference>
<gene>
    <name evidence="2" type="ORF">MSAN_02330300</name>
</gene>
<evidence type="ECO:0000313" key="2">
    <source>
        <dbReference type="EMBL" id="KAF7335841.1"/>
    </source>
</evidence>
<accession>A0A8H6X846</accession>